<evidence type="ECO:0000256" key="2">
    <source>
        <dbReference type="ARBA" id="ARBA00022763"/>
    </source>
</evidence>
<keyword evidence="4" id="KW-0347">Helicase</keyword>
<dbReference type="InterPro" id="IPR001650">
    <property type="entry name" value="Helicase_C-like"/>
</dbReference>
<dbReference type="InterPro" id="IPR012340">
    <property type="entry name" value="NA-bd_OB-fold"/>
</dbReference>
<dbReference type="Pfam" id="PF19833">
    <property type="entry name" value="RecG_dom3_C"/>
    <property type="match status" value="1"/>
</dbReference>
<dbReference type="InterPro" id="IPR047112">
    <property type="entry name" value="RecG/Mfd"/>
</dbReference>
<dbReference type="SMART" id="SM00490">
    <property type="entry name" value="HELICc"/>
    <property type="match status" value="1"/>
</dbReference>
<evidence type="ECO:0000256" key="6">
    <source>
        <dbReference type="ARBA" id="ARBA00023125"/>
    </source>
</evidence>
<dbReference type="AlphaFoldDB" id="A0A1G2GY47"/>
<proteinExistence type="predicted"/>
<dbReference type="GO" id="GO:0003677">
    <property type="term" value="F:DNA binding"/>
    <property type="evidence" value="ECO:0007669"/>
    <property type="project" value="UniProtKB-KW"/>
</dbReference>
<evidence type="ECO:0000256" key="8">
    <source>
        <dbReference type="ARBA" id="ARBA00049819"/>
    </source>
</evidence>
<dbReference type="PANTHER" id="PTHR47964">
    <property type="entry name" value="ATP-DEPENDENT DNA HELICASE HOMOLOG RECG, CHLOROPLASTIC"/>
    <property type="match status" value="1"/>
</dbReference>
<dbReference type="InterPro" id="IPR011545">
    <property type="entry name" value="DEAD/DEAH_box_helicase_dom"/>
</dbReference>
<dbReference type="Pfam" id="PF17191">
    <property type="entry name" value="RecG_wedge"/>
    <property type="match status" value="1"/>
</dbReference>
<evidence type="ECO:0000313" key="11">
    <source>
        <dbReference type="EMBL" id="OGZ55145.1"/>
    </source>
</evidence>
<dbReference type="PROSITE" id="PS51192">
    <property type="entry name" value="HELICASE_ATP_BIND_1"/>
    <property type="match status" value="1"/>
</dbReference>
<dbReference type="Proteomes" id="UP000177954">
    <property type="component" value="Unassembled WGS sequence"/>
</dbReference>
<dbReference type="PANTHER" id="PTHR47964:SF1">
    <property type="entry name" value="ATP-DEPENDENT DNA HELICASE HOMOLOG RECG, CHLOROPLASTIC"/>
    <property type="match status" value="1"/>
</dbReference>
<dbReference type="SMART" id="SM00487">
    <property type="entry name" value="DEXDc"/>
    <property type="match status" value="1"/>
</dbReference>
<keyword evidence="6" id="KW-0238">DNA-binding</keyword>
<feature type="domain" description="Helicase ATP-binding" evidence="9">
    <location>
        <begin position="303"/>
        <end position="482"/>
    </location>
</feature>
<dbReference type="Pfam" id="PF00270">
    <property type="entry name" value="DEAD"/>
    <property type="match status" value="1"/>
</dbReference>
<dbReference type="InterPro" id="IPR045562">
    <property type="entry name" value="RecG_dom3_C"/>
</dbReference>
<dbReference type="Gene3D" id="2.40.50.140">
    <property type="entry name" value="Nucleic acid-binding proteins"/>
    <property type="match status" value="1"/>
</dbReference>
<dbReference type="InterPro" id="IPR027417">
    <property type="entry name" value="P-loop_NTPase"/>
</dbReference>
<protein>
    <recommendedName>
        <fullName evidence="8">Probable DNA 3'-5' helicase RecG</fullName>
    </recommendedName>
</protein>
<feature type="domain" description="Helicase C-terminal" evidence="10">
    <location>
        <begin position="492"/>
        <end position="667"/>
    </location>
</feature>
<keyword evidence="1" id="KW-0547">Nucleotide-binding</keyword>
<evidence type="ECO:0000259" key="10">
    <source>
        <dbReference type="PROSITE" id="PS51194"/>
    </source>
</evidence>
<dbReference type="InterPro" id="IPR014001">
    <property type="entry name" value="Helicase_ATP-bd"/>
</dbReference>
<evidence type="ECO:0000256" key="3">
    <source>
        <dbReference type="ARBA" id="ARBA00022801"/>
    </source>
</evidence>
<dbReference type="SUPFAM" id="SSF52540">
    <property type="entry name" value="P-loop containing nucleoside triphosphate hydrolases"/>
    <property type="match status" value="2"/>
</dbReference>
<reference evidence="11 12" key="1">
    <citation type="journal article" date="2016" name="Nat. Commun.">
        <title>Thousands of microbial genomes shed light on interconnected biogeochemical processes in an aquifer system.</title>
        <authorList>
            <person name="Anantharaman K."/>
            <person name="Brown C.T."/>
            <person name="Hug L.A."/>
            <person name="Sharon I."/>
            <person name="Castelle C.J."/>
            <person name="Probst A.J."/>
            <person name="Thomas B.C."/>
            <person name="Singh A."/>
            <person name="Wilkins M.J."/>
            <person name="Karaoz U."/>
            <person name="Brodie E.L."/>
            <person name="Williams K.H."/>
            <person name="Hubbard S.S."/>
            <person name="Banfield J.F."/>
        </authorList>
    </citation>
    <scope>NUCLEOTIDE SEQUENCE [LARGE SCALE GENOMIC DNA]</scope>
</reference>
<keyword evidence="7" id="KW-0234">DNA repair</keyword>
<keyword evidence="3" id="KW-0378">Hydrolase</keyword>
<dbReference type="GO" id="GO:0016787">
    <property type="term" value="F:hydrolase activity"/>
    <property type="evidence" value="ECO:0007669"/>
    <property type="project" value="UniProtKB-KW"/>
</dbReference>
<dbReference type="SUPFAM" id="SSF50249">
    <property type="entry name" value="Nucleic acid-binding proteins"/>
    <property type="match status" value="1"/>
</dbReference>
<name>A0A1G2GY47_9BACT</name>
<dbReference type="CDD" id="cd04488">
    <property type="entry name" value="RecG_wedge_OBF"/>
    <property type="match status" value="1"/>
</dbReference>
<dbReference type="Gene3D" id="3.40.50.300">
    <property type="entry name" value="P-loop containing nucleotide triphosphate hydrolases"/>
    <property type="match status" value="2"/>
</dbReference>
<comment type="caution">
    <text evidence="11">The sequence shown here is derived from an EMBL/GenBank/DDBJ whole genome shotgun (WGS) entry which is preliminary data.</text>
</comment>
<evidence type="ECO:0000256" key="1">
    <source>
        <dbReference type="ARBA" id="ARBA00022741"/>
    </source>
</evidence>
<organism evidence="11 12">
    <name type="scientific">Candidatus Ryanbacteria bacterium RIFCSPLOWO2_02_FULL_47_14</name>
    <dbReference type="NCBI Taxonomy" id="1802129"/>
    <lineage>
        <taxon>Bacteria</taxon>
        <taxon>Candidatus Ryaniibacteriota</taxon>
    </lineage>
</organism>
<dbReference type="PROSITE" id="PS51194">
    <property type="entry name" value="HELICASE_CTER"/>
    <property type="match status" value="1"/>
</dbReference>
<evidence type="ECO:0000256" key="7">
    <source>
        <dbReference type="ARBA" id="ARBA00023204"/>
    </source>
</evidence>
<evidence type="ECO:0000256" key="4">
    <source>
        <dbReference type="ARBA" id="ARBA00022806"/>
    </source>
</evidence>
<keyword evidence="2" id="KW-0227">DNA damage</keyword>
<dbReference type="EMBL" id="MHNZ01000037">
    <property type="protein sequence ID" value="OGZ55145.1"/>
    <property type="molecule type" value="Genomic_DNA"/>
</dbReference>
<dbReference type="Pfam" id="PF00271">
    <property type="entry name" value="Helicase_C"/>
    <property type="match status" value="1"/>
</dbReference>
<evidence type="ECO:0000256" key="5">
    <source>
        <dbReference type="ARBA" id="ARBA00022840"/>
    </source>
</evidence>
<dbReference type="InterPro" id="IPR033454">
    <property type="entry name" value="RecG_wedge"/>
</dbReference>
<dbReference type="GO" id="GO:0003678">
    <property type="term" value="F:DNA helicase activity"/>
    <property type="evidence" value="ECO:0007669"/>
    <property type="project" value="TreeGrafter"/>
</dbReference>
<evidence type="ECO:0000313" key="12">
    <source>
        <dbReference type="Proteomes" id="UP000177954"/>
    </source>
</evidence>
<sequence length="734" mass="82341">METKNTLETKLDALFRLTDTQKYALKKLGLETAESLLRYLPARYINASTIKAISELRAGDVAAVEGKVTKLEAKKTWQKRLNITEAHIADASGAIVAVWFHQPYVSKLIAEGDLVRLEGKVTERKSAPYFSNPLFEKISTLSWHGTRAGNGFIPVYPATRGVSSRWIQFHIQKVFQLIASETKSDFSRTSEPFRVKAEKNLILWSDPIPKEILERYHLPSLYDSFRAAHFPKSTKEVEAARKRLAFEEIFYIQLARMRERLALEEQSSLAIPRDQKTLSGFLSSLSFKLTKTQSQILDTILSDISQKNPMARLLEGDVGSGKTVIAAVASYMAAGAGFQTTYMAPTEILALQHFESFSRLMGTPFFKIGLLTSSGARVYPSKAFASSHAPIPKSQLLRWVASGEIKILIGTHALLNGKIIFKNLAFIVVDEQHRFGITQRMRLARAKSREHAFVPHFLSMTATPIPRTLALTVFGDLDLSVLDELPPGRSPIITEVLIKPRERLPGSDRTGSWDHIRRELEAGRQAFMICPRIDPGEDERKSVKKEYEHISREIFPEFKAAMLHGKQTAREKEKTLDDFRAGKINILVATSVIEVGIDVPNATIMIVEGAESFGLAQLHQLRGRIGRGEHQSYFYAISESSNATTAKRLRALRDAKNGFELAEYDLQLRGPGELTGKNQWGLSDIGMEALKNIKMVEAARAEARALLEKNRTIENYPLLKTAVEQLSQSVYHFE</sequence>
<evidence type="ECO:0000259" key="9">
    <source>
        <dbReference type="PROSITE" id="PS51192"/>
    </source>
</evidence>
<accession>A0A1G2GY47</accession>
<dbReference type="GO" id="GO:0005524">
    <property type="term" value="F:ATP binding"/>
    <property type="evidence" value="ECO:0007669"/>
    <property type="project" value="UniProtKB-KW"/>
</dbReference>
<keyword evidence="5" id="KW-0067">ATP-binding</keyword>
<dbReference type="STRING" id="1802129.A3J04_02765"/>
<gene>
    <name evidence="11" type="ORF">A3J04_02765</name>
</gene>
<dbReference type="GO" id="GO:0006281">
    <property type="term" value="P:DNA repair"/>
    <property type="evidence" value="ECO:0007669"/>
    <property type="project" value="UniProtKB-KW"/>
</dbReference>